<dbReference type="PANTHER" id="PTHR47524">
    <property type="entry name" value="20S RRNA ACCUMULATION PROTEIN 4"/>
    <property type="match status" value="1"/>
</dbReference>
<keyword evidence="4" id="KW-1185">Reference proteome</keyword>
<dbReference type="GeneID" id="19461970"/>
<dbReference type="Proteomes" id="UP000016922">
    <property type="component" value="Unassembled WGS sequence"/>
</dbReference>
<evidence type="ECO:0000256" key="1">
    <source>
        <dbReference type="SAM" id="MobiDB-lite"/>
    </source>
</evidence>
<dbReference type="Pfam" id="PF04194">
    <property type="entry name" value="PDCD2_C"/>
    <property type="match status" value="1"/>
</dbReference>
<feature type="region of interest" description="Disordered" evidence="1">
    <location>
        <begin position="121"/>
        <end position="226"/>
    </location>
</feature>
<reference evidence="3 4" key="1">
    <citation type="journal article" date="2013" name="BMC Genomics">
        <title>Genomics-driven discovery of the pneumocandin biosynthetic gene cluster in the fungus Glarea lozoyensis.</title>
        <authorList>
            <person name="Chen L."/>
            <person name="Yue Q."/>
            <person name="Zhang X."/>
            <person name="Xiang M."/>
            <person name="Wang C."/>
            <person name="Li S."/>
            <person name="Che Y."/>
            <person name="Ortiz-Lopez F.J."/>
            <person name="Bills G.F."/>
            <person name="Liu X."/>
            <person name="An Z."/>
        </authorList>
    </citation>
    <scope>NUCLEOTIDE SEQUENCE [LARGE SCALE GENOMIC DNA]</scope>
    <source>
        <strain evidence="4">ATCC 20868 / MF5171</strain>
    </source>
</reference>
<protein>
    <recommendedName>
        <fullName evidence="2">Programmed cell death protein 2 C-terminal domain-containing protein</fullName>
    </recommendedName>
</protein>
<dbReference type="eggNOG" id="KOG2061">
    <property type="taxonomic scope" value="Eukaryota"/>
</dbReference>
<feature type="compositionally biased region" description="Basic and acidic residues" evidence="1">
    <location>
        <begin position="121"/>
        <end position="131"/>
    </location>
</feature>
<dbReference type="STRING" id="1116229.S3CMP2"/>
<dbReference type="OrthoDB" id="443682at2759"/>
<dbReference type="KEGG" id="glz:GLAREA_02914"/>
<gene>
    <name evidence="3" type="ORF">GLAREA_02914</name>
</gene>
<sequence>MAPYDSDSDDGDDAASYTETNVLLGYAAEEPSDDTISYLGGTPSWINDETLPSATLAKCKVCNDFMVLLLQLNADLPEQFPGHERRLYIFTCRRKTCRRKEGSVRVLRSSRTFAAPKKVVPKKEEVEEKPKVNIGETLFGSKGSSSGNANPFSMGGAGGKENPFSTGVKAGGSSHNSSNPFAKPTPSEPPEAKDLPQTFAEKLNINNPQQTHGPPPPSVPWPEQSSFPTPYPKLYLVDADYEILDRTPEIAQNITVGTMDIESEGASGGKEDKEVFESEIDKTFQKFADRIGCNPEQVLRYEFVGAPLLYSKKDAVGKMFSEGKGKGGGMPRCGNCGRERVFECQLMPHAIMELERDEMGVDGMEWGTVVVGVCKGDCVQNFVKEGEVGWMEEWVGVQWEDVGR</sequence>
<dbReference type="RefSeq" id="XP_008086190.1">
    <property type="nucleotide sequence ID" value="XM_008087999.1"/>
</dbReference>
<evidence type="ECO:0000313" key="3">
    <source>
        <dbReference type="EMBL" id="EPE27000.1"/>
    </source>
</evidence>
<dbReference type="OMA" id="HQVIRYS"/>
<name>S3CMP2_GLAL2</name>
<dbReference type="GO" id="GO:0005737">
    <property type="term" value="C:cytoplasm"/>
    <property type="evidence" value="ECO:0007669"/>
    <property type="project" value="InterPro"/>
</dbReference>
<accession>S3CMP2</accession>
<evidence type="ECO:0000313" key="4">
    <source>
        <dbReference type="Proteomes" id="UP000016922"/>
    </source>
</evidence>
<proteinExistence type="predicted"/>
<feature type="compositionally biased region" description="Polar residues" evidence="1">
    <location>
        <begin position="142"/>
        <end position="151"/>
    </location>
</feature>
<dbReference type="PANTHER" id="PTHR47524:SF1">
    <property type="entry name" value="20S RRNA ACCUMULATION PROTEIN 4"/>
    <property type="match status" value="1"/>
</dbReference>
<dbReference type="HOGENOM" id="CLU_031771_1_1_1"/>
<dbReference type="InterPro" id="IPR007320">
    <property type="entry name" value="PDCD2_C"/>
</dbReference>
<evidence type="ECO:0000259" key="2">
    <source>
        <dbReference type="Pfam" id="PF04194"/>
    </source>
</evidence>
<feature type="domain" description="Programmed cell death protein 2 C-terminal" evidence="2">
    <location>
        <begin position="281"/>
        <end position="399"/>
    </location>
</feature>
<organism evidence="3 4">
    <name type="scientific">Glarea lozoyensis (strain ATCC 20868 / MF5171)</name>
    <dbReference type="NCBI Taxonomy" id="1116229"/>
    <lineage>
        <taxon>Eukaryota</taxon>
        <taxon>Fungi</taxon>
        <taxon>Dikarya</taxon>
        <taxon>Ascomycota</taxon>
        <taxon>Pezizomycotina</taxon>
        <taxon>Leotiomycetes</taxon>
        <taxon>Helotiales</taxon>
        <taxon>Helotiaceae</taxon>
        <taxon>Glarea</taxon>
    </lineage>
</organism>
<dbReference type="GO" id="GO:0030490">
    <property type="term" value="P:maturation of SSU-rRNA"/>
    <property type="evidence" value="ECO:0007669"/>
    <property type="project" value="TreeGrafter"/>
</dbReference>
<dbReference type="EMBL" id="KE145370">
    <property type="protein sequence ID" value="EPE27000.1"/>
    <property type="molecule type" value="Genomic_DNA"/>
</dbReference>
<dbReference type="AlphaFoldDB" id="S3CMP2"/>